<accession>A0A0L0HB86</accession>
<name>A0A0L0HB86_SPIPD</name>
<dbReference type="GO" id="GO:1990575">
    <property type="term" value="P:mitochondrial L-ornithine transmembrane transport"/>
    <property type="evidence" value="ECO:0007669"/>
    <property type="project" value="TreeGrafter"/>
</dbReference>
<dbReference type="GeneID" id="27689499"/>
<feature type="repeat" description="Solcar" evidence="9">
    <location>
        <begin position="159"/>
        <end position="250"/>
    </location>
</feature>
<dbReference type="Proteomes" id="UP000053201">
    <property type="component" value="Unassembled WGS sequence"/>
</dbReference>
<dbReference type="AlphaFoldDB" id="A0A0L0HB86"/>
<evidence type="ECO:0000256" key="9">
    <source>
        <dbReference type="PROSITE-ProRule" id="PRU00282"/>
    </source>
</evidence>
<dbReference type="OMA" id="FGSMAET"/>
<evidence type="ECO:0000256" key="5">
    <source>
        <dbReference type="ARBA" id="ARBA00022737"/>
    </source>
</evidence>
<comment type="subcellular location">
    <subcellularLocation>
        <location evidence="1">Mitochondrion membrane</location>
        <topology evidence="1">Multi-pass membrane protein</topology>
    </subcellularLocation>
</comment>
<dbReference type="SUPFAM" id="SSF103506">
    <property type="entry name" value="Mitochondrial carrier"/>
    <property type="match status" value="1"/>
</dbReference>
<evidence type="ECO:0000256" key="8">
    <source>
        <dbReference type="ARBA" id="ARBA00023136"/>
    </source>
</evidence>
<reference evidence="11 12" key="1">
    <citation type="submission" date="2009-08" db="EMBL/GenBank/DDBJ databases">
        <title>The Genome Sequence of Spizellomyces punctatus strain DAOM BR117.</title>
        <authorList>
            <consortium name="The Broad Institute Genome Sequencing Platform"/>
            <person name="Russ C."/>
            <person name="Cuomo C."/>
            <person name="Shea T."/>
            <person name="Young S.K."/>
            <person name="Zeng Q."/>
            <person name="Koehrsen M."/>
            <person name="Haas B."/>
            <person name="Borodovsky M."/>
            <person name="Guigo R."/>
            <person name="Alvarado L."/>
            <person name="Berlin A."/>
            <person name="Bochicchio J."/>
            <person name="Borenstein D."/>
            <person name="Chapman S."/>
            <person name="Chen Z."/>
            <person name="Engels R."/>
            <person name="Freedman E."/>
            <person name="Gellesch M."/>
            <person name="Goldberg J."/>
            <person name="Griggs A."/>
            <person name="Gujja S."/>
            <person name="Heiman D."/>
            <person name="Hepburn T."/>
            <person name="Howarth C."/>
            <person name="Jen D."/>
            <person name="Larson L."/>
            <person name="Lewis B."/>
            <person name="Mehta T."/>
            <person name="Park D."/>
            <person name="Pearson M."/>
            <person name="Roberts A."/>
            <person name="Saif S."/>
            <person name="Shenoy N."/>
            <person name="Sisk P."/>
            <person name="Stolte C."/>
            <person name="Sykes S."/>
            <person name="Thomson T."/>
            <person name="Walk T."/>
            <person name="White J."/>
            <person name="Yandava C."/>
            <person name="Burger G."/>
            <person name="Gray M.W."/>
            <person name="Holland P.W.H."/>
            <person name="King N."/>
            <person name="Lang F.B.F."/>
            <person name="Roger A.J."/>
            <person name="Ruiz-Trillo I."/>
            <person name="Lander E."/>
            <person name="Nusbaum C."/>
        </authorList>
    </citation>
    <scope>NUCLEOTIDE SEQUENCE [LARGE SCALE GENOMIC DNA]</scope>
    <source>
        <strain evidence="11 12">DAOM BR117</strain>
    </source>
</reference>
<evidence type="ECO:0008006" key="13">
    <source>
        <dbReference type="Google" id="ProtNLM"/>
    </source>
</evidence>
<dbReference type="GO" id="GO:0000064">
    <property type="term" value="F:L-ornithine transmembrane transporter activity"/>
    <property type="evidence" value="ECO:0007669"/>
    <property type="project" value="TreeGrafter"/>
</dbReference>
<dbReference type="Pfam" id="PF00153">
    <property type="entry name" value="Mito_carr"/>
    <property type="match status" value="3"/>
</dbReference>
<dbReference type="RefSeq" id="XP_016606512.1">
    <property type="nucleotide sequence ID" value="XM_016754376.1"/>
</dbReference>
<dbReference type="GO" id="GO:0031966">
    <property type="term" value="C:mitochondrial membrane"/>
    <property type="evidence" value="ECO:0007669"/>
    <property type="project" value="UniProtKB-SubCell"/>
</dbReference>
<feature type="repeat" description="Solcar" evidence="9">
    <location>
        <begin position="261"/>
        <end position="357"/>
    </location>
</feature>
<evidence type="ECO:0000256" key="3">
    <source>
        <dbReference type="ARBA" id="ARBA00022448"/>
    </source>
</evidence>
<keyword evidence="5" id="KW-0677">Repeat</keyword>
<dbReference type="STRING" id="645134.A0A0L0HB86"/>
<evidence type="ECO:0000256" key="1">
    <source>
        <dbReference type="ARBA" id="ARBA00004225"/>
    </source>
</evidence>
<proteinExistence type="inferred from homology"/>
<dbReference type="InParanoid" id="A0A0L0HB86"/>
<evidence type="ECO:0000313" key="11">
    <source>
        <dbReference type="EMBL" id="KNC98472.1"/>
    </source>
</evidence>
<keyword evidence="12" id="KW-1185">Reference proteome</keyword>
<organism evidence="11 12">
    <name type="scientific">Spizellomyces punctatus (strain DAOM BR117)</name>
    <dbReference type="NCBI Taxonomy" id="645134"/>
    <lineage>
        <taxon>Eukaryota</taxon>
        <taxon>Fungi</taxon>
        <taxon>Fungi incertae sedis</taxon>
        <taxon>Chytridiomycota</taxon>
        <taxon>Chytridiomycota incertae sedis</taxon>
        <taxon>Chytridiomycetes</taxon>
        <taxon>Spizellomycetales</taxon>
        <taxon>Spizellomycetaceae</taxon>
        <taxon>Spizellomyces</taxon>
    </lineage>
</organism>
<dbReference type="PROSITE" id="PS50920">
    <property type="entry name" value="SOLCAR"/>
    <property type="match status" value="3"/>
</dbReference>
<dbReference type="PANTHER" id="PTHR45624">
    <property type="entry name" value="MITOCHONDRIAL BASIC AMINO ACIDS TRANSPORTER-RELATED"/>
    <property type="match status" value="1"/>
</dbReference>
<evidence type="ECO:0000256" key="2">
    <source>
        <dbReference type="ARBA" id="ARBA00006375"/>
    </source>
</evidence>
<dbReference type="eggNOG" id="KOG0758">
    <property type="taxonomic scope" value="Eukaryota"/>
</dbReference>
<evidence type="ECO:0000313" key="12">
    <source>
        <dbReference type="Proteomes" id="UP000053201"/>
    </source>
</evidence>
<evidence type="ECO:0000256" key="7">
    <source>
        <dbReference type="ARBA" id="ARBA00023128"/>
    </source>
</evidence>
<dbReference type="InterPro" id="IPR023395">
    <property type="entry name" value="MCP_dom_sf"/>
</dbReference>
<dbReference type="InterPro" id="IPR018108">
    <property type="entry name" value="MCP_transmembrane"/>
</dbReference>
<dbReference type="OrthoDB" id="2139348at2759"/>
<evidence type="ECO:0000256" key="6">
    <source>
        <dbReference type="ARBA" id="ARBA00022989"/>
    </source>
</evidence>
<keyword evidence="4 9" id="KW-0812">Transmembrane</keyword>
<evidence type="ECO:0000256" key="10">
    <source>
        <dbReference type="RuleBase" id="RU000488"/>
    </source>
</evidence>
<keyword evidence="3 10" id="KW-0813">Transport</keyword>
<comment type="similarity">
    <text evidence="2 10">Belongs to the mitochondrial carrier (TC 2.A.29) family.</text>
</comment>
<sequence>MEGTHRPLAVPFHIAAAAASMPMTSPSARQMAAWMTRARGRWEELHVPKFKRHSALADLVFGSAAGLTSKLVEHPFDTIKVRLQTQPVGGGARMYAGSLDCLRKTIAGDGPAGLFRGIAPPLVGSMLEHAVLFSAYVGFKPVVHSVLAGDPVSSADGNYTYTDIAVSGALAGVFASFVLTPLELIKCKQQVSESPSSSGPATSRSSIAIALETLKKNGISGLFRGQTGTLLREMAGGAAWFGIYEIACNTFASNTRKREELKPWELMLSGSLAGIGYNSALFPADVVKSIQQTEEEMARLNSTLGTAVRRRAFMDVAKGLYHGEGIKGFYRGFGVTLCRSVPGSAIIVATYELMSKYCAE</sequence>
<dbReference type="Gene3D" id="1.50.40.10">
    <property type="entry name" value="Mitochondrial carrier domain"/>
    <property type="match status" value="2"/>
</dbReference>
<keyword evidence="7" id="KW-0496">Mitochondrion</keyword>
<dbReference type="VEuPathDB" id="FungiDB:SPPG_06173"/>
<evidence type="ECO:0000256" key="4">
    <source>
        <dbReference type="ARBA" id="ARBA00022692"/>
    </source>
</evidence>
<keyword evidence="8 9" id="KW-0472">Membrane</keyword>
<keyword evidence="6" id="KW-1133">Transmembrane helix</keyword>
<dbReference type="PANTHER" id="PTHR45624:SF31">
    <property type="entry name" value="MITOCHONDRIAL ORNITHINE TRANSPORTER 1"/>
    <property type="match status" value="1"/>
</dbReference>
<feature type="repeat" description="Solcar" evidence="9">
    <location>
        <begin position="53"/>
        <end position="142"/>
    </location>
</feature>
<protein>
    <recommendedName>
        <fullName evidence="13">Mitochondrial carrier protein</fullName>
    </recommendedName>
</protein>
<gene>
    <name evidence="11" type="ORF">SPPG_06173</name>
</gene>
<dbReference type="EMBL" id="KQ257460">
    <property type="protein sequence ID" value="KNC98472.1"/>
    <property type="molecule type" value="Genomic_DNA"/>
</dbReference>
<dbReference type="InterPro" id="IPR050567">
    <property type="entry name" value="Mitochondrial_Carrier"/>
</dbReference>